<keyword evidence="6" id="KW-1185">Reference proteome</keyword>
<dbReference type="InterPro" id="IPR050722">
    <property type="entry name" value="Pyruvate:ferred/Flavod_OxRd"/>
</dbReference>
<dbReference type="EMBL" id="CM001487">
    <property type="protein sequence ID" value="EIM57878.1"/>
    <property type="molecule type" value="Genomic_DNA"/>
</dbReference>
<dbReference type="AlphaFoldDB" id="I5AVQ5"/>
<dbReference type="FunFam" id="3.40.50.970:FF:000012">
    <property type="entry name" value="Pyruvate:ferredoxin (Flavodoxin) oxidoreductase"/>
    <property type="match status" value="1"/>
</dbReference>
<dbReference type="InterPro" id="IPR009014">
    <property type="entry name" value="Transketo_C/PFOR_II"/>
</dbReference>
<dbReference type="GO" id="GO:0016903">
    <property type="term" value="F:oxidoreductase activity, acting on the aldehyde or oxo group of donors"/>
    <property type="evidence" value="ECO:0007669"/>
    <property type="project" value="UniProtKB-ARBA"/>
</dbReference>
<keyword evidence="2" id="KW-0560">Oxidoreductase</keyword>
<evidence type="ECO:0000313" key="6">
    <source>
        <dbReference type="Proteomes" id="UP000005753"/>
    </source>
</evidence>
<feature type="domain" description="Pyruvate flavodoxin/ferredoxin oxidoreductase pyrimidine binding" evidence="3">
    <location>
        <begin position="25"/>
        <end position="248"/>
    </location>
</feature>
<dbReference type="PANTHER" id="PTHR32154:SF0">
    <property type="entry name" value="PYRUVATE-FLAVODOXIN OXIDOREDUCTASE-RELATED"/>
    <property type="match status" value="1"/>
</dbReference>
<dbReference type="Pfam" id="PF01855">
    <property type="entry name" value="POR_N"/>
    <property type="match status" value="1"/>
</dbReference>
<sequence>MSNLEIVKSKAIPERMSGNEAVANAIRQVEPDVMPAFPITPSTEIPQMVSNFIANGQMDTDFIPVESEHSAMSAAIGAEAAGARTMTATSSAGLALMWEELLLAASNRLPLVLTLVNRTLSGPININCDHSDGMGARDTGWIQIYAEDNQEVYDNYIQAFPIAEDPRVHLPVMICQDGFITSHAVMNINLLEDEPVKKFVGTYEPEEFLLNPGKPVSVGPYSVSNYAMEAKKAQEAAMEASTEVILEVAEKFAEMSGRSYGLFEEYRTEDADYIMVIMGSAAGTAKQAVDEMREQGWKVGVLKIRVFRPFPEKQIAQALKNCKGAAIMDRCESYNGNSGPLGSEIPAGLFRNKVSIEAVNYIYGLGGRDFTTEDVKDVFAELKDVVENGKPAPDHKYVGLRG</sequence>
<dbReference type="SUPFAM" id="SSF52922">
    <property type="entry name" value="TK C-terminal domain-like"/>
    <property type="match status" value="1"/>
</dbReference>
<evidence type="ECO:0000259" key="4">
    <source>
        <dbReference type="Pfam" id="PF17147"/>
    </source>
</evidence>
<reference evidence="5 6" key="1">
    <citation type="submission" date="2010-08" db="EMBL/GenBank/DDBJ databases">
        <authorList>
            <consortium name="US DOE Joint Genome Institute (JGI-PGF)"/>
            <person name="Lucas S."/>
            <person name="Copeland A."/>
            <person name="Lapidus A."/>
            <person name="Cheng J.-F."/>
            <person name="Bruce D."/>
            <person name="Goodwin L."/>
            <person name="Pitluck S."/>
            <person name="Land M.L."/>
            <person name="Hauser L."/>
            <person name="Chang Y.-J."/>
            <person name="Anderson I.J."/>
            <person name="Johnson E."/>
            <person name="Mulhopadhyay B."/>
            <person name="Kyrpides N."/>
            <person name="Woyke T.J."/>
        </authorList>
    </citation>
    <scope>NUCLEOTIDE SEQUENCE [LARGE SCALE GENOMIC DNA]</scope>
    <source>
        <strain evidence="5 6">6</strain>
    </source>
</reference>
<dbReference type="CDD" id="cd07034">
    <property type="entry name" value="TPP_PYR_PFOR_IOR-alpha_like"/>
    <property type="match status" value="1"/>
</dbReference>
<dbReference type="OrthoDB" id="9794954at2"/>
<comment type="similarity">
    <text evidence="1">Belongs to the pyruvate:ferredoxin/flavodoxin oxidoreductase family.</text>
</comment>
<name>I5AVQ5_EUBC6</name>
<dbReference type="GO" id="GO:0019752">
    <property type="term" value="P:carboxylic acid metabolic process"/>
    <property type="evidence" value="ECO:0007669"/>
    <property type="project" value="UniProtKB-ARBA"/>
</dbReference>
<dbReference type="InterPro" id="IPR029061">
    <property type="entry name" value="THDP-binding"/>
</dbReference>
<feature type="domain" description="Pyruvate:ferredoxin oxidoreductase core" evidence="4">
    <location>
        <begin position="271"/>
        <end position="375"/>
    </location>
</feature>
<dbReference type="Pfam" id="PF17147">
    <property type="entry name" value="PFOR_II"/>
    <property type="match status" value="1"/>
</dbReference>
<dbReference type="InterPro" id="IPR033412">
    <property type="entry name" value="PFOR_II"/>
</dbReference>
<dbReference type="Gene3D" id="3.40.50.970">
    <property type="match status" value="1"/>
</dbReference>
<dbReference type="STRING" id="633697.EubceDRAFT1_2118"/>
<dbReference type="SUPFAM" id="SSF52518">
    <property type="entry name" value="Thiamin diphosphate-binding fold (THDP-binding)"/>
    <property type="match status" value="1"/>
</dbReference>
<organism evidence="5 6">
    <name type="scientific">Eubacterium cellulosolvens (strain ATCC 43171 / JCM 9499 / 6)</name>
    <name type="common">Cillobacterium cellulosolvens</name>
    <dbReference type="NCBI Taxonomy" id="633697"/>
    <lineage>
        <taxon>Bacteria</taxon>
        <taxon>Bacillati</taxon>
        <taxon>Bacillota</taxon>
        <taxon>Clostridia</taxon>
        <taxon>Eubacteriales</taxon>
        <taxon>Eubacteriaceae</taxon>
        <taxon>Eubacterium</taxon>
    </lineage>
</organism>
<dbReference type="GO" id="GO:0006979">
    <property type="term" value="P:response to oxidative stress"/>
    <property type="evidence" value="ECO:0007669"/>
    <property type="project" value="TreeGrafter"/>
</dbReference>
<proteinExistence type="inferred from homology"/>
<evidence type="ECO:0000259" key="3">
    <source>
        <dbReference type="Pfam" id="PF01855"/>
    </source>
</evidence>
<accession>I5AVQ5</accession>
<evidence type="ECO:0000256" key="1">
    <source>
        <dbReference type="ARBA" id="ARBA00009032"/>
    </source>
</evidence>
<evidence type="ECO:0000313" key="5">
    <source>
        <dbReference type="EMBL" id="EIM57878.1"/>
    </source>
</evidence>
<dbReference type="PANTHER" id="PTHR32154">
    <property type="entry name" value="PYRUVATE-FLAVODOXIN OXIDOREDUCTASE-RELATED"/>
    <property type="match status" value="1"/>
</dbReference>
<dbReference type="Gene3D" id="3.40.50.920">
    <property type="match status" value="1"/>
</dbReference>
<dbReference type="eggNOG" id="COG0674">
    <property type="taxonomic scope" value="Bacteria"/>
</dbReference>
<gene>
    <name evidence="5" type="ORF">EubceDRAFT1_2118</name>
</gene>
<dbReference type="FunFam" id="3.40.50.920:FF:000010">
    <property type="entry name" value="Pyruvate ferredoxin oxidoreductase, alpha subunit"/>
    <property type="match status" value="1"/>
</dbReference>
<dbReference type="Proteomes" id="UP000005753">
    <property type="component" value="Chromosome"/>
</dbReference>
<protein>
    <submittedName>
        <fullName evidence="5">2-oxoacid:ferredoxin oxidoreductase, alpha subunit</fullName>
    </submittedName>
</protein>
<dbReference type="InterPro" id="IPR002880">
    <property type="entry name" value="Pyrv_Fd/Flavodoxin_OxRdtase_N"/>
</dbReference>
<dbReference type="HOGENOM" id="CLU_002569_5_0_9"/>
<evidence type="ECO:0000256" key="2">
    <source>
        <dbReference type="ARBA" id="ARBA00023002"/>
    </source>
</evidence>
<reference evidence="5 6" key="2">
    <citation type="submission" date="2012-02" db="EMBL/GenBank/DDBJ databases">
        <title>Improved High-Quality Draft sequence of Eubacterium cellulosolvens 6.</title>
        <authorList>
            <consortium name="US DOE Joint Genome Institute"/>
            <person name="Lucas S."/>
            <person name="Han J."/>
            <person name="Lapidus A."/>
            <person name="Cheng J.-F."/>
            <person name="Goodwin L."/>
            <person name="Pitluck S."/>
            <person name="Peters L."/>
            <person name="Mikhailova N."/>
            <person name="Gu W."/>
            <person name="Detter J.C."/>
            <person name="Han C."/>
            <person name="Tapia R."/>
            <person name="Land M."/>
            <person name="Hauser L."/>
            <person name="Kyrpides N."/>
            <person name="Ivanova N."/>
            <person name="Pagani I."/>
            <person name="Johnson E."/>
            <person name="Mukhopadhyay B."/>
            <person name="Anderson I."/>
            <person name="Woyke T."/>
        </authorList>
    </citation>
    <scope>NUCLEOTIDE SEQUENCE [LARGE SCALE GENOMIC DNA]</scope>
    <source>
        <strain evidence="5 6">6</strain>
    </source>
</reference>